<dbReference type="RefSeq" id="WP_139231220.1">
    <property type="nucleotide sequence ID" value="NZ_FOZS01000004.1"/>
</dbReference>
<evidence type="ECO:0000313" key="1">
    <source>
        <dbReference type="EMBL" id="SFS97003.1"/>
    </source>
</evidence>
<organism evidence="1 2">
    <name type="scientific">Halostagnicola kamekurae</name>
    <dbReference type="NCBI Taxonomy" id="619731"/>
    <lineage>
        <taxon>Archaea</taxon>
        <taxon>Methanobacteriati</taxon>
        <taxon>Methanobacteriota</taxon>
        <taxon>Stenosarchaea group</taxon>
        <taxon>Halobacteria</taxon>
        <taxon>Halobacteriales</taxon>
        <taxon>Natrialbaceae</taxon>
        <taxon>Halostagnicola</taxon>
    </lineage>
</organism>
<dbReference type="Proteomes" id="UP000199199">
    <property type="component" value="Unassembled WGS sequence"/>
</dbReference>
<name>A0A1I6U6D6_9EURY</name>
<protein>
    <recommendedName>
        <fullName evidence="3">DUF2892 domain-containing protein</fullName>
    </recommendedName>
</protein>
<gene>
    <name evidence="1" type="ORF">SAMN04488556_3590</name>
</gene>
<dbReference type="EMBL" id="FOZS01000004">
    <property type="protein sequence ID" value="SFS97003.1"/>
    <property type="molecule type" value="Genomic_DNA"/>
</dbReference>
<sequence>MSLTAAFKNQERDTTREQATANFRGERIAATVLGTGLVLTGLKKRSASGAIAAVAGGWLLYRAVTSR</sequence>
<accession>A0A1I6U6D6</accession>
<keyword evidence="2" id="KW-1185">Reference proteome</keyword>
<evidence type="ECO:0008006" key="3">
    <source>
        <dbReference type="Google" id="ProtNLM"/>
    </source>
</evidence>
<dbReference type="AlphaFoldDB" id="A0A1I6U6D6"/>
<reference evidence="2" key="1">
    <citation type="submission" date="2016-10" db="EMBL/GenBank/DDBJ databases">
        <authorList>
            <person name="Varghese N."/>
            <person name="Submissions S."/>
        </authorList>
    </citation>
    <scope>NUCLEOTIDE SEQUENCE [LARGE SCALE GENOMIC DNA]</scope>
    <source>
        <strain evidence="2">DSM 22427</strain>
    </source>
</reference>
<evidence type="ECO:0000313" key="2">
    <source>
        <dbReference type="Proteomes" id="UP000199199"/>
    </source>
</evidence>
<proteinExistence type="predicted"/>